<dbReference type="Pfam" id="PF00440">
    <property type="entry name" value="TetR_N"/>
    <property type="match status" value="1"/>
</dbReference>
<sequence>MGRRQVWDQDEVLASAMGLFRRRGYLGASLRDLEEATGMHPGSLYRAFHSKEGLFSAALDAYNERVVESRVRVHLRDAPDPVAGIRSFFTSAFEGAAGPEPDPGCLLTNSAVESFTVPQAAPGVRRGLEAIEHGFADALTRARARRLLPAELDVEESAVRLLALYQGLLVLVRSGTGTAKLHAVTDGALTSIGAAPARRSVTTGQSEEKEQR</sequence>
<gene>
    <name evidence="7" type="ORF">CP968_07180</name>
    <name evidence="6" type="ORF">GCM10010371_14560</name>
</gene>
<dbReference type="PRINTS" id="PR00455">
    <property type="entry name" value="HTHTETR"/>
</dbReference>
<dbReference type="PANTHER" id="PTHR47506:SF1">
    <property type="entry name" value="HTH-TYPE TRANSCRIPTIONAL REGULATOR YJDC"/>
    <property type="match status" value="1"/>
</dbReference>
<keyword evidence="8" id="KW-1185">Reference proteome</keyword>
<dbReference type="InterPro" id="IPR009057">
    <property type="entry name" value="Homeodomain-like_sf"/>
</dbReference>
<evidence type="ECO:0000256" key="3">
    <source>
        <dbReference type="ARBA" id="ARBA00023163"/>
    </source>
</evidence>
<dbReference type="Pfam" id="PF16925">
    <property type="entry name" value="TetR_C_13"/>
    <property type="match status" value="1"/>
</dbReference>
<evidence type="ECO:0000313" key="7">
    <source>
        <dbReference type="EMBL" id="QEU78094.1"/>
    </source>
</evidence>
<dbReference type="EMBL" id="CP023701">
    <property type="protein sequence ID" value="QEU78094.1"/>
    <property type="molecule type" value="Genomic_DNA"/>
</dbReference>
<evidence type="ECO:0000256" key="2">
    <source>
        <dbReference type="ARBA" id="ARBA00023125"/>
    </source>
</evidence>
<dbReference type="PROSITE" id="PS50977">
    <property type="entry name" value="HTH_TETR_2"/>
    <property type="match status" value="1"/>
</dbReference>
<dbReference type="Gene3D" id="1.10.357.10">
    <property type="entry name" value="Tetracycline Repressor, domain 2"/>
    <property type="match status" value="1"/>
</dbReference>
<dbReference type="AlphaFoldDB" id="A0A5P2UKP1"/>
<dbReference type="Proteomes" id="UP000326831">
    <property type="component" value="Chromosome"/>
</dbReference>
<reference evidence="6" key="1">
    <citation type="journal article" date="2014" name="Int. J. Syst. Evol. Microbiol.">
        <title>Complete genome sequence of Corynebacterium casei LMG S-19264T (=DSM 44701T), isolated from a smear-ripened cheese.</title>
        <authorList>
            <consortium name="US DOE Joint Genome Institute (JGI-PGF)"/>
            <person name="Walter F."/>
            <person name="Albersmeier A."/>
            <person name="Kalinowski J."/>
            <person name="Ruckert C."/>
        </authorList>
    </citation>
    <scope>NUCLEOTIDE SEQUENCE</scope>
    <source>
        <strain evidence="6">JCM 4834</strain>
    </source>
</reference>
<protein>
    <submittedName>
        <fullName evidence="6">TetR family transcriptional regulator</fullName>
    </submittedName>
    <submittedName>
        <fullName evidence="7">TetR/AcrR family transcriptional regulator</fullName>
    </submittedName>
</protein>
<keyword evidence="2 4" id="KW-0238">DNA-binding</keyword>
<dbReference type="EMBL" id="BMVX01000004">
    <property type="protein sequence ID" value="GGZ56133.1"/>
    <property type="molecule type" value="Genomic_DNA"/>
</dbReference>
<evidence type="ECO:0000313" key="8">
    <source>
        <dbReference type="Proteomes" id="UP000326831"/>
    </source>
</evidence>
<feature type="DNA-binding region" description="H-T-H motif" evidence="4">
    <location>
        <begin position="29"/>
        <end position="48"/>
    </location>
</feature>
<keyword evidence="1" id="KW-0805">Transcription regulation</keyword>
<dbReference type="SUPFAM" id="SSF46689">
    <property type="entry name" value="Homeodomain-like"/>
    <property type="match status" value="1"/>
</dbReference>
<proteinExistence type="predicted"/>
<evidence type="ECO:0000256" key="1">
    <source>
        <dbReference type="ARBA" id="ARBA00023015"/>
    </source>
</evidence>
<dbReference type="Gene3D" id="1.10.10.60">
    <property type="entry name" value="Homeodomain-like"/>
    <property type="match status" value="1"/>
</dbReference>
<organism evidence="7 8">
    <name type="scientific">Streptomyces subrutilus</name>
    <dbReference type="NCBI Taxonomy" id="36818"/>
    <lineage>
        <taxon>Bacteria</taxon>
        <taxon>Bacillati</taxon>
        <taxon>Actinomycetota</taxon>
        <taxon>Actinomycetes</taxon>
        <taxon>Kitasatosporales</taxon>
        <taxon>Streptomycetaceae</taxon>
        <taxon>Streptomyces</taxon>
    </lineage>
</organism>
<evidence type="ECO:0000313" key="6">
    <source>
        <dbReference type="EMBL" id="GGZ56133.1"/>
    </source>
</evidence>
<dbReference type="GO" id="GO:0003677">
    <property type="term" value="F:DNA binding"/>
    <property type="evidence" value="ECO:0007669"/>
    <property type="project" value="UniProtKB-UniRule"/>
</dbReference>
<dbReference type="SUPFAM" id="SSF48498">
    <property type="entry name" value="Tetracyclin repressor-like, C-terminal domain"/>
    <property type="match status" value="1"/>
</dbReference>
<dbReference type="OrthoDB" id="9805134at2"/>
<accession>A0A5P2UKP1</accession>
<reference evidence="7 8" key="2">
    <citation type="submission" date="2017-09" db="EMBL/GenBank/DDBJ databases">
        <authorList>
            <person name="Lee N."/>
            <person name="Cho B.-K."/>
        </authorList>
    </citation>
    <scope>NUCLEOTIDE SEQUENCE [LARGE SCALE GENOMIC DNA]</scope>
    <source>
        <strain evidence="7 8">ATCC 27467</strain>
    </source>
</reference>
<dbReference type="KEGG" id="ssub:CP968_07180"/>
<dbReference type="RefSeq" id="WP_150517188.1">
    <property type="nucleotide sequence ID" value="NZ_BMVX01000004.1"/>
</dbReference>
<reference evidence="6" key="3">
    <citation type="submission" date="2020-09" db="EMBL/GenBank/DDBJ databases">
        <authorList>
            <person name="Sun Q."/>
            <person name="Ohkuma M."/>
        </authorList>
    </citation>
    <scope>NUCLEOTIDE SEQUENCE</scope>
    <source>
        <strain evidence="6">JCM 4834</strain>
    </source>
</reference>
<dbReference type="PANTHER" id="PTHR47506">
    <property type="entry name" value="TRANSCRIPTIONAL REGULATORY PROTEIN"/>
    <property type="match status" value="1"/>
</dbReference>
<name>A0A5P2UKP1_9ACTN</name>
<dbReference type="InterPro" id="IPR001647">
    <property type="entry name" value="HTH_TetR"/>
</dbReference>
<evidence type="ECO:0000256" key="4">
    <source>
        <dbReference type="PROSITE-ProRule" id="PRU00335"/>
    </source>
</evidence>
<evidence type="ECO:0000259" key="5">
    <source>
        <dbReference type="PROSITE" id="PS50977"/>
    </source>
</evidence>
<feature type="domain" description="HTH tetR-type" evidence="5">
    <location>
        <begin position="6"/>
        <end position="66"/>
    </location>
</feature>
<dbReference type="Proteomes" id="UP000634660">
    <property type="component" value="Unassembled WGS sequence"/>
</dbReference>
<dbReference type="InterPro" id="IPR011075">
    <property type="entry name" value="TetR_C"/>
</dbReference>
<keyword evidence="3" id="KW-0804">Transcription</keyword>
<dbReference type="InterPro" id="IPR036271">
    <property type="entry name" value="Tet_transcr_reg_TetR-rel_C_sf"/>
</dbReference>